<dbReference type="NCBIfam" id="TIGR00345">
    <property type="entry name" value="GET3_arsA_TRC40"/>
    <property type="match status" value="1"/>
</dbReference>
<protein>
    <recommendedName>
        <fullName evidence="1">ArsA/GET3 Anion-transporting ATPase-like domain-containing protein</fullName>
    </recommendedName>
</protein>
<dbReference type="PANTHER" id="PTHR10803:SF0">
    <property type="entry name" value="ATPASE GET3B"/>
    <property type="match status" value="1"/>
</dbReference>
<sequence>MLDRPSPTTPKLIFLTGNNILLVSTDPAHSVHDALGLPKPEEPEVSKFESNVVPEGCSVYVSELDVRTSPLNELTGESLKKVLDFDTLTENLGISPNLLEGFGVRDLLSDVSDILTSGETGGLFPPGSDELLCVLNLLTSTVPGTSLPFDYIICDTAPSGHTVRMLNGPRFIDGALGKVLKLKGTMNTLVDTIAGFAGGGMKDKGEKTVNDVLNLIDDTQVTIRRFSNAVDKGEVGFVVVGIPTRLSLEESKRVVRDINGIKGEGGDGINLVEHVVVNQILPEGLNNDEGRRERFMLRRKESQERKVAELKEGIPGDIVVHEIPYVDTEVVGVPGLMYLGDVHFNTPEMSTTTMFQPPSTSGTGVSTRFVIFGGKGGVGKTTTSAAAAVKMCRQGHKVAIISTDPAHSLGDALGVELNGDEGTDVTSMVYDNPGDGEIRAFEIDPEKEVGAFKDLLRGITTPDKVKAQGINIGDLSEVLDTLPPGADEVIALVKVLDILKKGGYTRVVLDTAPTGHTVRMLTFPRYIDGVIEKVIRVADRVKPTAMMVNGNLKESDIADAKSKLVGFQIKMFELDDIIADKDTTEFAVVTIATDLAVKETVRLVSELRDGEVQVGVGNVFVNQLVGEGGGDAFVRNVVKGQERILKEFEEDFENVVKVGLLDEEPKGEYGLMALWGSLRGDEGK</sequence>
<accession>A0A9W7GJ49</accession>
<dbReference type="Proteomes" id="UP001165065">
    <property type="component" value="Unassembled WGS sequence"/>
</dbReference>
<dbReference type="AlphaFoldDB" id="A0A9W7GJ49"/>
<comment type="caution">
    <text evidence="2">The sequence shown here is derived from an EMBL/GenBank/DDBJ whole genome shotgun (WGS) entry which is preliminary data.</text>
</comment>
<reference evidence="3" key="1">
    <citation type="journal article" date="2023" name="Commun. Biol.">
        <title>Genome analysis of Parmales, the sister group of diatoms, reveals the evolutionary specialization of diatoms from phago-mixotrophs to photoautotrophs.</title>
        <authorList>
            <person name="Ban H."/>
            <person name="Sato S."/>
            <person name="Yoshikawa S."/>
            <person name="Yamada K."/>
            <person name="Nakamura Y."/>
            <person name="Ichinomiya M."/>
            <person name="Sato N."/>
            <person name="Blanc-Mathieu R."/>
            <person name="Endo H."/>
            <person name="Kuwata A."/>
            <person name="Ogata H."/>
        </authorList>
    </citation>
    <scope>NUCLEOTIDE SEQUENCE [LARGE SCALE GENOMIC DNA]</scope>
</reference>
<dbReference type="Pfam" id="PF02374">
    <property type="entry name" value="ArsA_ATPase"/>
    <property type="match status" value="2"/>
</dbReference>
<dbReference type="OrthoDB" id="1770at2759"/>
<dbReference type="CDD" id="cd02035">
    <property type="entry name" value="ArsA"/>
    <property type="match status" value="1"/>
</dbReference>
<proteinExistence type="predicted"/>
<dbReference type="GO" id="GO:0005524">
    <property type="term" value="F:ATP binding"/>
    <property type="evidence" value="ECO:0007669"/>
    <property type="project" value="InterPro"/>
</dbReference>
<dbReference type="InterPro" id="IPR016300">
    <property type="entry name" value="ATPase_ArsA/GET3"/>
</dbReference>
<dbReference type="GO" id="GO:0071816">
    <property type="term" value="P:tail-anchored membrane protein insertion into ER membrane"/>
    <property type="evidence" value="ECO:0007669"/>
    <property type="project" value="TreeGrafter"/>
</dbReference>
<evidence type="ECO:0000259" key="1">
    <source>
        <dbReference type="Pfam" id="PF02374"/>
    </source>
</evidence>
<feature type="domain" description="ArsA/GET3 Anion-transporting ATPase-like" evidence="1">
    <location>
        <begin position="17"/>
        <end position="339"/>
    </location>
</feature>
<dbReference type="InterPro" id="IPR025723">
    <property type="entry name" value="ArsA/GET3_ATPase-like"/>
</dbReference>
<evidence type="ECO:0000313" key="3">
    <source>
        <dbReference type="Proteomes" id="UP001165065"/>
    </source>
</evidence>
<evidence type="ECO:0000313" key="2">
    <source>
        <dbReference type="EMBL" id="GMI45203.1"/>
    </source>
</evidence>
<dbReference type="EMBL" id="BRYA01000239">
    <property type="protein sequence ID" value="GMI45203.1"/>
    <property type="molecule type" value="Genomic_DNA"/>
</dbReference>
<dbReference type="Gene3D" id="3.40.50.300">
    <property type="entry name" value="P-loop containing nucleotide triphosphate hydrolases"/>
    <property type="match status" value="2"/>
</dbReference>
<name>A0A9W7GJ49_9STRA</name>
<gene>
    <name evidence="2" type="ORF">TrCOL_g3346</name>
</gene>
<dbReference type="GO" id="GO:0043529">
    <property type="term" value="C:GET complex"/>
    <property type="evidence" value="ECO:0007669"/>
    <property type="project" value="TreeGrafter"/>
</dbReference>
<keyword evidence="3" id="KW-1185">Reference proteome</keyword>
<dbReference type="PANTHER" id="PTHR10803">
    <property type="entry name" value="ARSENICAL PUMP-DRIVING ATPASE ARSENITE-TRANSLOCATING ATPASE"/>
    <property type="match status" value="1"/>
</dbReference>
<organism evidence="2 3">
    <name type="scientific">Triparma columacea</name>
    <dbReference type="NCBI Taxonomy" id="722753"/>
    <lineage>
        <taxon>Eukaryota</taxon>
        <taxon>Sar</taxon>
        <taxon>Stramenopiles</taxon>
        <taxon>Ochrophyta</taxon>
        <taxon>Bolidophyceae</taxon>
        <taxon>Parmales</taxon>
        <taxon>Triparmaceae</taxon>
        <taxon>Triparma</taxon>
    </lineage>
</organism>
<feature type="domain" description="ArsA/GET3 Anion-transporting ATPase-like" evidence="1">
    <location>
        <begin position="367"/>
        <end position="671"/>
    </location>
</feature>
<dbReference type="SUPFAM" id="SSF52540">
    <property type="entry name" value="P-loop containing nucleoside triphosphate hydrolases"/>
    <property type="match status" value="2"/>
</dbReference>
<dbReference type="GO" id="GO:0016887">
    <property type="term" value="F:ATP hydrolysis activity"/>
    <property type="evidence" value="ECO:0007669"/>
    <property type="project" value="InterPro"/>
</dbReference>
<dbReference type="InterPro" id="IPR027417">
    <property type="entry name" value="P-loop_NTPase"/>
</dbReference>